<dbReference type="Proteomes" id="UP001501803">
    <property type="component" value="Unassembled WGS sequence"/>
</dbReference>
<organism evidence="5 6">
    <name type="scientific">Leifsonia kafniensis</name>
    <dbReference type="NCBI Taxonomy" id="475957"/>
    <lineage>
        <taxon>Bacteria</taxon>
        <taxon>Bacillati</taxon>
        <taxon>Actinomycetota</taxon>
        <taxon>Actinomycetes</taxon>
        <taxon>Micrococcales</taxon>
        <taxon>Microbacteriaceae</taxon>
        <taxon>Leifsonia</taxon>
    </lineage>
</organism>
<evidence type="ECO:0000313" key="5">
    <source>
        <dbReference type="EMBL" id="GAA3870363.1"/>
    </source>
</evidence>
<sequence>MIQHSLKHRSLKHRSLAGLIALSALLLVSGCSTTAAGSGAAAPTPTTDALSGNLTIFAAASLTAAFNELAAEFTAENPAVTITPIVYDGSSTLATQLKEGASADVFASADEQTMADVAAAGLITGTSSIFATNTLHIAVQPGNPRGITSLADLARTDLLVVLCAPEVPCGAASQKLLGLQGVAVTAVSEEQNVKAVLTKVSTGEADAGLVYTTDVKAAAGSVDGVAIDGADRAINRYAIGVPSSAQNPAVAETFVSWVLSAPAQAILARFGFGHP</sequence>
<reference evidence="6" key="1">
    <citation type="journal article" date="2019" name="Int. J. Syst. Evol. Microbiol.">
        <title>The Global Catalogue of Microorganisms (GCM) 10K type strain sequencing project: providing services to taxonomists for standard genome sequencing and annotation.</title>
        <authorList>
            <consortium name="The Broad Institute Genomics Platform"/>
            <consortium name="The Broad Institute Genome Sequencing Center for Infectious Disease"/>
            <person name="Wu L."/>
            <person name="Ma J."/>
        </authorList>
    </citation>
    <scope>NUCLEOTIDE SEQUENCE [LARGE SCALE GENOMIC DNA]</scope>
    <source>
        <strain evidence="6">JCM 17021</strain>
    </source>
</reference>
<name>A0ABP7K9M6_9MICO</name>
<dbReference type="SUPFAM" id="SSF53850">
    <property type="entry name" value="Periplasmic binding protein-like II"/>
    <property type="match status" value="1"/>
</dbReference>
<dbReference type="NCBIfam" id="TIGR01256">
    <property type="entry name" value="modA"/>
    <property type="match status" value="1"/>
</dbReference>
<evidence type="ECO:0000256" key="3">
    <source>
        <dbReference type="ARBA" id="ARBA00022729"/>
    </source>
</evidence>
<dbReference type="PROSITE" id="PS51257">
    <property type="entry name" value="PROKAR_LIPOPROTEIN"/>
    <property type="match status" value="1"/>
</dbReference>
<gene>
    <name evidence="5" type="primary">modA</name>
    <name evidence="5" type="ORF">GCM10022381_11950</name>
</gene>
<dbReference type="RefSeq" id="WP_345063402.1">
    <property type="nucleotide sequence ID" value="NZ_BAABCN010000002.1"/>
</dbReference>
<evidence type="ECO:0000256" key="2">
    <source>
        <dbReference type="ARBA" id="ARBA00022723"/>
    </source>
</evidence>
<feature type="signal peptide" evidence="4">
    <location>
        <begin position="1"/>
        <end position="34"/>
    </location>
</feature>
<dbReference type="InterPro" id="IPR050682">
    <property type="entry name" value="ModA/WtpA"/>
</dbReference>
<dbReference type="InterPro" id="IPR005950">
    <property type="entry name" value="ModA"/>
</dbReference>
<dbReference type="Gene3D" id="3.40.190.10">
    <property type="entry name" value="Periplasmic binding protein-like II"/>
    <property type="match status" value="2"/>
</dbReference>
<keyword evidence="6" id="KW-1185">Reference proteome</keyword>
<comment type="caution">
    <text evidence="5">The sequence shown here is derived from an EMBL/GenBank/DDBJ whole genome shotgun (WGS) entry which is preliminary data.</text>
</comment>
<dbReference type="Pfam" id="PF13531">
    <property type="entry name" value="SBP_bac_11"/>
    <property type="match status" value="1"/>
</dbReference>
<evidence type="ECO:0000256" key="1">
    <source>
        <dbReference type="ARBA" id="ARBA00009175"/>
    </source>
</evidence>
<dbReference type="PIRSF" id="PIRSF004846">
    <property type="entry name" value="ModA"/>
    <property type="match status" value="1"/>
</dbReference>
<proteinExistence type="inferred from homology"/>
<dbReference type="EMBL" id="BAABCN010000002">
    <property type="protein sequence ID" value="GAA3870363.1"/>
    <property type="molecule type" value="Genomic_DNA"/>
</dbReference>
<keyword evidence="3 4" id="KW-0732">Signal</keyword>
<dbReference type="PANTHER" id="PTHR30632:SF0">
    <property type="entry name" value="SULFATE-BINDING PROTEIN"/>
    <property type="match status" value="1"/>
</dbReference>
<accession>A0ABP7K9M6</accession>
<dbReference type="PANTHER" id="PTHR30632">
    <property type="entry name" value="MOLYBDATE-BINDING PERIPLASMIC PROTEIN"/>
    <property type="match status" value="1"/>
</dbReference>
<keyword evidence="2" id="KW-0479">Metal-binding</keyword>
<protein>
    <submittedName>
        <fullName evidence="5">Molybdate ABC transporter substrate-binding protein</fullName>
    </submittedName>
</protein>
<comment type="similarity">
    <text evidence="1">Belongs to the bacterial solute-binding protein ModA family.</text>
</comment>
<evidence type="ECO:0000256" key="4">
    <source>
        <dbReference type="SAM" id="SignalP"/>
    </source>
</evidence>
<evidence type="ECO:0000313" key="6">
    <source>
        <dbReference type="Proteomes" id="UP001501803"/>
    </source>
</evidence>
<feature type="chain" id="PRO_5045437358" evidence="4">
    <location>
        <begin position="35"/>
        <end position="275"/>
    </location>
</feature>